<dbReference type="GeneID" id="3539535"/>
<dbReference type="Proteomes" id="UP000002296">
    <property type="component" value="Unassembled WGS sequence"/>
</dbReference>
<dbReference type="InterPro" id="IPR052033">
    <property type="entry name" value="Glutaryl-CoA_DH_mitochondrial"/>
</dbReference>
<evidence type="ECO:0000256" key="5">
    <source>
        <dbReference type="ARBA" id="ARBA00022827"/>
    </source>
</evidence>
<dbReference type="InterPro" id="IPR036250">
    <property type="entry name" value="AcylCo_DH-like_C"/>
</dbReference>
<dbReference type="EMBL" id="AAHK01001082">
    <property type="protein sequence ID" value="EAN87142.1"/>
    <property type="molecule type" value="Genomic_DNA"/>
</dbReference>
<evidence type="ECO:0000259" key="16">
    <source>
        <dbReference type="Pfam" id="PF02771"/>
    </source>
</evidence>
<evidence type="ECO:0000256" key="9">
    <source>
        <dbReference type="ARBA" id="ARBA00037899"/>
    </source>
</evidence>
<feature type="domain" description="Acyl-CoA dehydrogenase/oxidase C-terminal" evidence="14">
    <location>
        <begin position="320"/>
        <end position="466"/>
    </location>
</feature>
<dbReference type="eggNOG" id="KOG0138">
    <property type="taxonomic scope" value="Eukaryota"/>
</dbReference>
<dbReference type="Pfam" id="PF02770">
    <property type="entry name" value="Acyl-CoA_dh_M"/>
    <property type="match status" value="1"/>
</dbReference>
<comment type="caution">
    <text evidence="17">The sequence shown here is derived from an EMBL/GenBank/DDBJ whole genome shotgun (WGS) entry which is preliminary data.</text>
</comment>
<evidence type="ECO:0000259" key="14">
    <source>
        <dbReference type="Pfam" id="PF00441"/>
    </source>
</evidence>
<dbReference type="SUPFAM" id="SSF56645">
    <property type="entry name" value="Acyl-CoA dehydrogenase NM domain-like"/>
    <property type="match status" value="1"/>
</dbReference>
<evidence type="ECO:0000256" key="4">
    <source>
        <dbReference type="ARBA" id="ARBA00022630"/>
    </source>
</evidence>
<dbReference type="PANTHER" id="PTHR42807:SF1">
    <property type="entry name" value="GLUTARYL-COA DEHYDROGENASE, MITOCHONDRIAL"/>
    <property type="match status" value="1"/>
</dbReference>
<feature type="domain" description="Acyl-CoA oxidase/dehydrogenase middle" evidence="15">
    <location>
        <begin position="215"/>
        <end position="307"/>
    </location>
</feature>
<keyword evidence="4 13" id="KW-0285">Flavoprotein</keyword>
<dbReference type="InterPro" id="IPR009075">
    <property type="entry name" value="AcylCo_DH/oxidase_C"/>
</dbReference>
<dbReference type="GO" id="GO:0004361">
    <property type="term" value="F:glutaryl-CoA dehydrogenase activity"/>
    <property type="evidence" value="ECO:0007669"/>
    <property type="project" value="UniProtKB-EC"/>
</dbReference>
<dbReference type="GO" id="GO:0000062">
    <property type="term" value="F:fatty-acyl-CoA binding"/>
    <property type="evidence" value="ECO:0007669"/>
    <property type="project" value="TreeGrafter"/>
</dbReference>
<dbReference type="Gene3D" id="1.20.140.10">
    <property type="entry name" value="Butyryl-CoA Dehydrogenase, subunit A, domain 3"/>
    <property type="match status" value="1"/>
</dbReference>
<accession>Q4D3P3</accession>
<evidence type="ECO:0000313" key="17">
    <source>
        <dbReference type="EMBL" id="EAN87142.1"/>
    </source>
</evidence>
<dbReference type="Gene3D" id="2.40.110.10">
    <property type="entry name" value="Butyryl-CoA Dehydrogenase, subunit A, domain 2"/>
    <property type="match status" value="1"/>
</dbReference>
<evidence type="ECO:0000313" key="18">
    <source>
        <dbReference type="Proteomes" id="UP000002296"/>
    </source>
</evidence>
<dbReference type="PaxDb" id="353153-Q4D3P3"/>
<comment type="subcellular location">
    <subcellularLocation>
        <location evidence="2">Mitochondrion matrix</location>
    </subcellularLocation>
</comment>
<dbReference type="GO" id="GO:0005759">
    <property type="term" value="C:mitochondrial matrix"/>
    <property type="evidence" value="ECO:0007669"/>
    <property type="project" value="UniProtKB-SubCell"/>
</dbReference>
<evidence type="ECO:0000256" key="10">
    <source>
        <dbReference type="ARBA" id="ARBA00037927"/>
    </source>
</evidence>
<dbReference type="InterPro" id="IPR009100">
    <property type="entry name" value="AcylCoA_DH/oxidase_NM_dom_sf"/>
</dbReference>
<name>Q4D3P3_TRYCC</name>
<keyword evidence="8" id="KW-0496">Mitochondrion</keyword>
<comment type="pathway">
    <text evidence="10">Amino-acid metabolism; tryptophan metabolism.</text>
</comment>
<comment type="catalytic activity">
    <reaction evidence="12">
        <text>glutaryl-CoA + oxidized [electron-transfer flavoprotein] + 2 H(+) = (2E)-butenoyl-CoA + reduced [electron-transfer flavoprotein] + CO2</text>
        <dbReference type="Rhea" id="RHEA:13389"/>
        <dbReference type="Rhea" id="RHEA-COMP:10685"/>
        <dbReference type="Rhea" id="RHEA-COMP:10686"/>
        <dbReference type="ChEBI" id="CHEBI:15378"/>
        <dbReference type="ChEBI" id="CHEBI:16526"/>
        <dbReference type="ChEBI" id="CHEBI:57332"/>
        <dbReference type="ChEBI" id="CHEBI:57378"/>
        <dbReference type="ChEBI" id="CHEBI:57692"/>
        <dbReference type="ChEBI" id="CHEBI:58307"/>
        <dbReference type="EC" id="1.3.8.6"/>
    </reaction>
</comment>
<dbReference type="EC" id="1.3.8.6" evidence="11"/>
<dbReference type="InterPro" id="IPR013786">
    <property type="entry name" value="AcylCoA_DH/ox_N"/>
</dbReference>
<gene>
    <name evidence="17" type="ORF">Tc00.1047053508951.40</name>
</gene>
<dbReference type="STRING" id="353153.Q4D3P3"/>
<evidence type="ECO:0000256" key="12">
    <source>
        <dbReference type="ARBA" id="ARBA00049493"/>
    </source>
</evidence>
<dbReference type="Pfam" id="PF02771">
    <property type="entry name" value="Acyl-CoA_dh_N"/>
    <property type="match status" value="1"/>
</dbReference>
<dbReference type="GO" id="GO:0046949">
    <property type="term" value="P:fatty-acyl-CoA biosynthetic process"/>
    <property type="evidence" value="ECO:0007669"/>
    <property type="project" value="TreeGrafter"/>
</dbReference>
<keyword evidence="7 13" id="KW-0560">Oxidoreductase</keyword>
<dbReference type="AlphaFoldDB" id="Q4D3P3"/>
<proteinExistence type="inferred from homology"/>
<dbReference type="Gene3D" id="1.10.540.10">
    <property type="entry name" value="Acyl-CoA dehydrogenase/oxidase, N-terminal domain"/>
    <property type="match status" value="1"/>
</dbReference>
<keyword evidence="6" id="KW-0809">Transit peptide</keyword>
<dbReference type="InterPro" id="IPR046373">
    <property type="entry name" value="Acyl-CoA_Oxase/DH_mid-dom_sf"/>
</dbReference>
<evidence type="ECO:0000256" key="6">
    <source>
        <dbReference type="ARBA" id="ARBA00022946"/>
    </source>
</evidence>
<keyword evidence="18" id="KW-1185">Reference proteome</keyword>
<comment type="pathway">
    <text evidence="9">Amino-acid metabolism; lysine degradation.</text>
</comment>
<evidence type="ECO:0000256" key="1">
    <source>
        <dbReference type="ARBA" id="ARBA00001974"/>
    </source>
</evidence>
<dbReference type="PROSITE" id="PS00073">
    <property type="entry name" value="ACYL_COA_DH_2"/>
    <property type="match status" value="1"/>
</dbReference>
<evidence type="ECO:0000256" key="11">
    <source>
        <dbReference type="ARBA" id="ARBA00039033"/>
    </source>
</evidence>
<dbReference type="PANTHER" id="PTHR42807">
    <property type="entry name" value="GLUTARYL-COA DEHYDROGENASE, MITOCHONDRIAL"/>
    <property type="match status" value="1"/>
</dbReference>
<dbReference type="InterPro" id="IPR006091">
    <property type="entry name" value="Acyl-CoA_Oxase/DH_mid-dom"/>
</dbReference>
<dbReference type="GO" id="GO:0050660">
    <property type="term" value="F:flavin adenine dinucleotide binding"/>
    <property type="evidence" value="ECO:0007669"/>
    <property type="project" value="InterPro"/>
</dbReference>
<dbReference type="GO" id="GO:0033539">
    <property type="term" value="P:fatty acid beta-oxidation using acyl-CoA dehydrogenase"/>
    <property type="evidence" value="ECO:0007669"/>
    <property type="project" value="TreeGrafter"/>
</dbReference>
<reference evidence="17 18" key="1">
    <citation type="journal article" date="2005" name="Science">
        <title>The genome sequence of Trypanosoma cruzi, etiologic agent of Chagas disease.</title>
        <authorList>
            <person name="El-Sayed N.M."/>
            <person name="Myler P.J."/>
            <person name="Bartholomeu D.C."/>
            <person name="Nilsson D."/>
            <person name="Aggarwal G."/>
            <person name="Tran A.N."/>
            <person name="Ghedin E."/>
            <person name="Worthey E.A."/>
            <person name="Delcher A.L."/>
            <person name="Blandin G."/>
            <person name="Westenberger S.J."/>
            <person name="Caler E."/>
            <person name="Cerqueira G.C."/>
            <person name="Branche C."/>
            <person name="Haas B."/>
            <person name="Anupama A."/>
            <person name="Arner E."/>
            <person name="Aslund L."/>
            <person name="Attipoe P."/>
            <person name="Bontempi E."/>
            <person name="Bringaud F."/>
            <person name="Burton P."/>
            <person name="Cadag E."/>
            <person name="Campbell D.A."/>
            <person name="Carrington M."/>
            <person name="Crabtree J."/>
            <person name="Darban H."/>
            <person name="da Silveira J.F."/>
            <person name="de Jong P."/>
            <person name="Edwards K."/>
            <person name="Englund P.T."/>
            <person name="Fazelina G."/>
            <person name="Feldblyum T."/>
            <person name="Ferella M."/>
            <person name="Frasch A.C."/>
            <person name="Gull K."/>
            <person name="Horn D."/>
            <person name="Hou L."/>
            <person name="Huang Y."/>
            <person name="Kindlund E."/>
            <person name="Klingbeil M."/>
            <person name="Kluge S."/>
            <person name="Koo H."/>
            <person name="Lacerda D."/>
            <person name="Levin M.J."/>
            <person name="Lorenzi H."/>
            <person name="Louie T."/>
            <person name="Machado C.R."/>
            <person name="McCulloch R."/>
            <person name="McKenna A."/>
            <person name="Mizuno Y."/>
            <person name="Mottram J.C."/>
            <person name="Nelson S."/>
            <person name="Ochaya S."/>
            <person name="Osoegawa K."/>
            <person name="Pai G."/>
            <person name="Parsons M."/>
            <person name="Pentony M."/>
            <person name="Pettersson U."/>
            <person name="Pop M."/>
            <person name="Ramirez J.L."/>
            <person name="Rinta J."/>
            <person name="Robertson L."/>
            <person name="Salzberg S.L."/>
            <person name="Sanchez D.O."/>
            <person name="Seyler A."/>
            <person name="Sharma R."/>
            <person name="Shetty J."/>
            <person name="Simpson A.J."/>
            <person name="Sisk E."/>
            <person name="Tammi M.T."/>
            <person name="Tarleton R."/>
            <person name="Teixeira S."/>
            <person name="Van Aken S."/>
            <person name="Vogt C."/>
            <person name="Ward P.N."/>
            <person name="Wickstead B."/>
            <person name="Wortman J."/>
            <person name="White O."/>
            <person name="Fraser C.M."/>
            <person name="Stuart K.D."/>
            <person name="Andersson B."/>
        </authorList>
    </citation>
    <scope>NUCLEOTIDE SEQUENCE [LARGE SCALE GENOMIC DNA]</scope>
    <source>
        <strain evidence="17 18">CL Brener</strain>
    </source>
</reference>
<evidence type="ECO:0000259" key="15">
    <source>
        <dbReference type="Pfam" id="PF02770"/>
    </source>
</evidence>
<dbReference type="PROSITE" id="PS00072">
    <property type="entry name" value="ACYL_COA_DH_1"/>
    <property type="match status" value="1"/>
</dbReference>
<dbReference type="FunFam" id="1.10.540.10:FF:000003">
    <property type="entry name" value="glutaryl-CoA dehydrogenase, mitochondrial"/>
    <property type="match status" value="1"/>
</dbReference>
<dbReference type="CDD" id="cd01151">
    <property type="entry name" value="GCD"/>
    <property type="match status" value="1"/>
</dbReference>
<comment type="similarity">
    <text evidence="3 13">Belongs to the acyl-CoA dehydrogenase family.</text>
</comment>
<evidence type="ECO:0000256" key="8">
    <source>
        <dbReference type="ARBA" id="ARBA00023128"/>
    </source>
</evidence>
<evidence type="ECO:0000256" key="3">
    <source>
        <dbReference type="ARBA" id="ARBA00009347"/>
    </source>
</evidence>
<comment type="cofactor">
    <cofactor evidence="1 13">
        <name>FAD</name>
        <dbReference type="ChEBI" id="CHEBI:57692"/>
    </cofactor>
</comment>
<sequence>MYKKKKCRKGQKKRGYESRLSSTNGAVAFFSLPFTPLTFRSRFCFLFSFRSMLCRFFCGRHTAIAARCHGAVLDCARRCGSFNYAEYNDGDPLLLQEQLTDSEVEIRRVVREFCKKTLLPRVTDAYRNEREDRKIFRELGALGVLGPTIEGYGCAGISSVAAGLISREIEAIDSGYRSAWSVQSSLVMHPIYAFGSDAQKQRFLPKLATGELIGCFGLTEPNAGSDPMSMTTRARKVAGGYSLSGCKTWITSAPLADIAVVWAKLHDTNKIAGFIVERDFKGFATERIEGKLSLRTSCTGMIVLDNCIVPEENVLPHATGLKAPFNCLSSARYGIAWGVVGAAETCFNIARDYSLERKQFGKSIASMQLVQAKLADAVTEITLAMQSCLRAGRLKDEGKLSHQVISMLKRNNTRKAIEIARAMRDILGGNGISDEYHVMRHVCNLETVLTYEGTYDIHGLILGRSITGMSAF</sequence>
<dbReference type="SUPFAM" id="SSF47203">
    <property type="entry name" value="Acyl-CoA dehydrogenase C-terminal domain-like"/>
    <property type="match status" value="1"/>
</dbReference>
<dbReference type="InParanoid" id="Q4D3P3"/>
<evidence type="ECO:0000256" key="13">
    <source>
        <dbReference type="RuleBase" id="RU362125"/>
    </source>
</evidence>
<evidence type="ECO:0000256" key="7">
    <source>
        <dbReference type="ARBA" id="ARBA00023002"/>
    </source>
</evidence>
<protein>
    <recommendedName>
        <fullName evidence="11">glutaryl-CoA dehydrogenase (ETF)</fullName>
        <ecNumber evidence="11">1.3.8.6</ecNumber>
    </recommendedName>
</protein>
<feature type="domain" description="Acyl-CoA dehydrogenase/oxidase N-terminal" evidence="16">
    <location>
        <begin position="100"/>
        <end position="211"/>
    </location>
</feature>
<dbReference type="SMR" id="Q4D3P3"/>
<evidence type="ECO:0000256" key="2">
    <source>
        <dbReference type="ARBA" id="ARBA00004305"/>
    </source>
</evidence>
<dbReference type="KEGG" id="tcr:508951.40"/>
<dbReference type="RefSeq" id="XP_808993.1">
    <property type="nucleotide sequence ID" value="XM_803900.1"/>
</dbReference>
<dbReference type="OMA" id="HMMNLES"/>
<organism evidence="17 18">
    <name type="scientific">Trypanosoma cruzi (strain CL Brener)</name>
    <dbReference type="NCBI Taxonomy" id="353153"/>
    <lineage>
        <taxon>Eukaryota</taxon>
        <taxon>Discoba</taxon>
        <taxon>Euglenozoa</taxon>
        <taxon>Kinetoplastea</taxon>
        <taxon>Metakinetoplastina</taxon>
        <taxon>Trypanosomatida</taxon>
        <taxon>Trypanosomatidae</taxon>
        <taxon>Trypanosoma</taxon>
        <taxon>Schizotrypanum</taxon>
    </lineage>
</organism>
<dbReference type="InterPro" id="IPR006089">
    <property type="entry name" value="Acyl-CoA_DH_CS"/>
</dbReference>
<dbReference type="Pfam" id="PF00441">
    <property type="entry name" value="Acyl-CoA_dh_1"/>
    <property type="match status" value="1"/>
</dbReference>
<keyword evidence="5 13" id="KW-0274">FAD</keyword>
<dbReference type="InterPro" id="IPR037069">
    <property type="entry name" value="AcylCoA_DH/ox_N_sf"/>
</dbReference>